<organism evidence="1">
    <name type="scientific">Anguilla anguilla</name>
    <name type="common">European freshwater eel</name>
    <name type="synonym">Muraena anguilla</name>
    <dbReference type="NCBI Taxonomy" id="7936"/>
    <lineage>
        <taxon>Eukaryota</taxon>
        <taxon>Metazoa</taxon>
        <taxon>Chordata</taxon>
        <taxon>Craniata</taxon>
        <taxon>Vertebrata</taxon>
        <taxon>Euteleostomi</taxon>
        <taxon>Actinopterygii</taxon>
        <taxon>Neopterygii</taxon>
        <taxon>Teleostei</taxon>
        <taxon>Anguilliformes</taxon>
        <taxon>Anguillidae</taxon>
        <taxon>Anguilla</taxon>
    </lineage>
</organism>
<reference evidence="1" key="2">
    <citation type="journal article" date="2015" name="Fish Shellfish Immunol.">
        <title>Early steps in the European eel (Anguilla anguilla)-Vibrio vulnificus interaction in the gills: Role of the RtxA13 toxin.</title>
        <authorList>
            <person name="Callol A."/>
            <person name="Pajuelo D."/>
            <person name="Ebbesson L."/>
            <person name="Teles M."/>
            <person name="MacKenzie S."/>
            <person name="Amaro C."/>
        </authorList>
    </citation>
    <scope>NUCLEOTIDE SEQUENCE</scope>
</reference>
<sequence>MHAHQRYCLQGSRRWRMVGTHCSTNYFCDSCDCVFFKKKKAFLFCR</sequence>
<name>A0A0E9XIN2_ANGAN</name>
<reference evidence="1" key="1">
    <citation type="submission" date="2014-11" db="EMBL/GenBank/DDBJ databases">
        <authorList>
            <person name="Amaro Gonzalez C."/>
        </authorList>
    </citation>
    <scope>NUCLEOTIDE SEQUENCE</scope>
</reference>
<evidence type="ECO:0000313" key="1">
    <source>
        <dbReference type="EMBL" id="JAI02272.1"/>
    </source>
</evidence>
<dbReference type="AlphaFoldDB" id="A0A0E9XIN2"/>
<protein>
    <submittedName>
        <fullName evidence="1">Uncharacterized protein</fullName>
    </submittedName>
</protein>
<dbReference type="EMBL" id="GBXM01006306">
    <property type="protein sequence ID" value="JAI02272.1"/>
    <property type="molecule type" value="Transcribed_RNA"/>
</dbReference>
<accession>A0A0E9XIN2</accession>
<proteinExistence type="predicted"/>